<gene>
    <name evidence="4" type="ORF">V8G57_07475</name>
</gene>
<comment type="caution">
    <text evidence="4">The sequence shown here is derived from an EMBL/GenBank/DDBJ whole genome shotgun (WGS) entry which is preliminary data.</text>
</comment>
<dbReference type="NCBIfam" id="NF041079">
    <property type="entry name" value="CBASS_lipase"/>
    <property type="match status" value="1"/>
</dbReference>
<accession>A0ABU9PT92</accession>
<evidence type="ECO:0000313" key="5">
    <source>
        <dbReference type="Proteomes" id="UP001495910"/>
    </source>
</evidence>
<evidence type="ECO:0000256" key="2">
    <source>
        <dbReference type="PROSITE-ProRule" id="PRU01161"/>
    </source>
</evidence>
<evidence type="ECO:0000256" key="1">
    <source>
        <dbReference type="ARBA" id="ARBA00023098"/>
    </source>
</evidence>
<dbReference type="Proteomes" id="UP001495910">
    <property type="component" value="Unassembled WGS sequence"/>
</dbReference>
<keyword evidence="2" id="KW-0442">Lipid degradation</keyword>
<keyword evidence="5" id="KW-1185">Reference proteome</keyword>
<name>A0ABU9PT92_9BURK</name>
<dbReference type="InterPro" id="IPR016035">
    <property type="entry name" value="Acyl_Trfase/lysoPLipase"/>
</dbReference>
<protein>
    <submittedName>
        <fullName evidence="4">CBASS cGAMP-activated phospholipase</fullName>
    </submittedName>
</protein>
<dbReference type="PANTHER" id="PTHR24138">
    <property type="entry name" value="INTRACELLLAR PHOSPHOLIPASE A FAMILY"/>
    <property type="match status" value="1"/>
</dbReference>
<feature type="active site" description="Proton acceptor" evidence="2">
    <location>
        <position position="188"/>
    </location>
</feature>
<feature type="domain" description="PNPLA" evidence="3">
    <location>
        <begin position="12"/>
        <end position="201"/>
    </location>
</feature>
<dbReference type="PANTHER" id="PTHR24138:SF12">
    <property type="entry name" value="PATATIN FAMILY PROTEIN"/>
    <property type="match status" value="1"/>
</dbReference>
<feature type="short sequence motif" description="GXSXG" evidence="2">
    <location>
        <begin position="48"/>
        <end position="52"/>
    </location>
</feature>
<dbReference type="Gene3D" id="3.40.1090.10">
    <property type="entry name" value="Cytosolic phospholipase A2 catalytic domain"/>
    <property type="match status" value="1"/>
</dbReference>
<keyword evidence="1 2" id="KW-0443">Lipid metabolism</keyword>
<dbReference type="InterPro" id="IPR047156">
    <property type="entry name" value="Teg/CotR/CapV-like"/>
</dbReference>
<organism evidence="4 5">
    <name type="scientific">Collimonas rhizosphaerae</name>
    <dbReference type="NCBI Taxonomy" id="3126357"/>
    <lineage>
        <taxon>Bacteria</taxon>
        <taxon>Pseudomonadati</taxon>
        <taxon>Pseudomonadota</taxon>
        <taxon>Betaproteobacteria</taxon>
        <taxon>Burkholderiales</taxon>
        <taxon>Oxalobacteraceae</taxon>
        <taxon>Collimonas</taxon>
    </lineage>
</organism>
<dbReference type="EMBL" id="JBANDC010000004">
    <property type="protein sequence ID" value="MEM4987228.1"/>
    <property type="molecule type" value="Genomic_DNA"/>
</dbReference>
<evidence type="ECO:0000313" key="4">
    <source>
        <dbReference type="EMBL" id="MEM4987228.1"/>
    </source>
</evidence>
<feature type="short sequence motif" description="GXGXXG" evidence="2">
    <location>
        <begin position="16"/>
        <end position="21"/>
    </location>
</feature>
<dbReference type="InterPro" id="IPR002641">
    <property type="entry name" value="PNPLA_dom"/>
</dbReference>
<proteinExistence type="predicted"/>
<keyword evidence="2" id="KW-0378">Hydrolase</keyword>
<dbReference type="CDD" id="cd07199">
    <property type="entry name" value="Pat17_PNPLA8_PNPLA9_like"/>
    <property type="match status" value="1"/>
</dbReference>
<dbReference type="Pfam" id="PF01734">
    <property type="entry name" value="Patatin"/>
    <property type="match status" value="1"/>
</dbReference>
<sequence length="332" mass="36914">MSWTKERPFQALSLTGGGYRGLFTARALQVIEEHINEPIGRRFDLSCGTSIGGIVALAVAFEIPMSMVVKVFEEEGESIFPPGKRAPDGVRGKLDLFQHMRKARYSTQPLRDAIARLIPKDTILGDALHPVAIPAVNVTQGQPQVFKTRHKEEWQRDWKLKAIDIAVATSAAPTFFELAEIGDNLYADGGLFANAPDLIAVHEAEYFFDVPIDAVRLLSIGTTTKSYSLSYTSGRNFGIADWMQDQRLFSVMISSQQQFVDQLVSHRMKERYVRVDHEPSQEQAKDLGLDVATFAARKTLAGLAEKAVTDILGTTLSPFIAHEPQLKIIREK</sequence>
<feature type="short sequence motif" description="DGA/G" evidence="2">
    <location>
        <begin position="188"/>
        <end position="190"/>
    </location>
</feature>
<evidence type="ECO:0000259" key="3">
    <source>
        <dbReference type="PROSITE" id="PS51635"/>
    </source>
</evidence>
<feature type="active site" description="Nucleophile" evidence="2">
    <location>
        <position position="50"/>
    </location>
</feature>
<dbReference type="SUPFAM" id="SSF52151">
    <property type="entry name" value="FabD/lysophospholipase-like"/>
    <property type="match status" value="1"/>
</dbReference>
<dbReference type="PROSITE" id="PS51635">
    <property type="entry name" value="PNPLA"/>
    <property type="match status" value="1"/>
</dbReference>
<dbReference type="RefSeq" id="WP_342828847.1">
    <property type="nucleotide sequence ID" value="NZ_JBANDC010000004.1"/>
</dbReference>
<reference evidence="4 5" key="1">
    <citation type="submission" date="2024-02" db="EMBL/GenBank/DDBJ databases">
        <title>Draft genome sequence of Collimonas sp. strain H4R21, an effective mineral-weathering bacterial strain isolated from the beech rhizosphere.</title>
        <authorList>
            <person name="Morin E."/>
            <person name="Uroz S."/>
            <person name="Leveau J.H.J."/>
            <person name="Kumar R."/>
            <person name="Rey M.W."/>
            <person name="Pham J."/>
        </authorList>
    </citation>
    <scope>NUCLEOTIDE SEQUENCE [LARGE SCALE GENOMIC DNA]</scope>
    <source>
        <strain evidence="4 5">H4R21</strain>
    </source>
</reference>